<keyword evidence="2" id="KW-1185">Reference proteome</keyword>
<proteinExistence type="predicted"/>
<reference evidence="1 2" key="1">
    <citation type="submission" date="2019-03" db="EMBL/GenBank/DDBJ databases">
        <title>First draft genome of Liparis tanakae, snailfish: a comprehensive survey of snailfish specific genes.</title>
        <authorList>
            <person name="Kim W."/>
            <person name="Song I."/>
            <person name="Jeong J.-H."/>
            <person name="Kim D."/>
            <person name="Kim S."/>
            <person name="Ryu S."/>
            <person name="Song J.Y."/>
            <person name="Lee S.K."/>
        </authorList>
    </citation>
    <scope>NUCLEOTIDE SEQUENCE [LARGE SCALE GENOMIC DNA]</scope>
    <source>
        <tissue evidence="1">Muscle</tissue>
    </source>
</reference>
<name>A0A4Z2JH90_9TELE</name>
<dbReference type="Proteomes" id="UP000314294">
    <property type="component" value="Unassembled WGS sequence"/>
</dbReference>
<dbReference type="EMBL" id="SRLO01000001">
    <property type="protein sequence ID" value="TNN89679.1"/>
    <property type="molecule type" value="Genomic_DNA"/>
</dbReference>
<sequence length="64" mass="7216">MFHTAPHASLLLRQQARAKTPTLALPSTIIPRFAALRTRERREDFGSDGEAEPVLRQLSATCWK</sequence>
<protein>
    <submittedName>
        <fullName evidence="1">Uncharacterized protein</fullName>
    </submittedName>
</protein>
<evidence type="ECO:0000313" key="1">
    <source>
        <dbReference type="EMBL" id="TNN89679.1"/>
    </source>
</evidence>
<dbReference type="AlphaFoldDB" id="A0A4Z2JH90"/>
<accession>A0A4Z2JH90</accession>
<evidence type="ECO:0000313" key="2">
    <source>
        <dbReference type="Proteomes" id="UP000314294"/>
    </source>
</evidence>
<gene>
    <name evidence="1" type="ORF">EYF80_000282</name>
</gene>
<organism evidence="1 2">
    <name type="scientific">Liparis tanakae</name>
    <name type="common">Tanaka's snailfish</name>
    <dbReference type="NCBI Taxonomy" id="230148"/>
    <lineage>
        <taxon>Eukaryota</taxon>
        <taxon>Metazoa</taxon>
        <taxon>Chordata</taxon>
        <taxon>Craniata</taxon>
        <taxon>Vertebrata</taxon>
        <taxon>Euteleostomi</taxon>
        <taxon>Actinopterygii</taxon>
        <taxon>Neopterygii</taxon>
        <taxon>Teleostei</taxon>
        <taxon>Neoteleostei</taxon>
        <taxon>Acanthomorphata</taxon>
        <taxon>Eupercaria</taxon>
        <taxon>Perciformes</taxon>
        <taxon>Cottioidei</taxon>
        <taxon>Cottales</taxon>
        <taxon>Liparidae</taxon>
        <taxon>Liparis</taxon>
    </lineage>
</organism>
<comment type="caution">
    <text evidence="1">The sequence shown here is derived from an EMBL/GenBank/DDBJ whole genome shotgun (WGS) entry which is preliminary data.</text>
</comment>